<dbReference type="Proteomes" id="UP000294958">
    <property type="component" value="Unassembled WGS sequence"/>
</dbReference>
<gene>
    <name evidence="1" type="ORF">DES43_103221</name>
</gene>
<evidence type="ECO:0000313" key="2">
    <source>
        <dbReference type="Proteomes" id="UP000294958"/>
    </source>
</evidence>
<sequence length="44" mass="4581">MRGLTMAFLARGLFSRETPASAGGMFASLLSTKTTAKKTTATTV</sequence>
<proteinExistence type="predicted"/>
<dbReference type="AlphaFoldDB" id="A0A4R6YK64"/>
<accession>A0A4R6YK64</accession>
<dbReference type="EMBL" id="SNZF01000003">
    <property type="protein sequence ID" value="TDR37291.1"/>
    <property type="molecule type" value="Genomic_DNA"/>
</dbReference>
<organism evidence="1 2">
    <name type="scientific">Aquamicrobium defluvii</name>
    <dbReference type="NCBI Taxonomy" id="69279"/>
    <lineage>
        <taxon>Bacteria</taxon>
        <taxon>Pseudomonadati</taxon>
        <taxon>Pseudomonadota</taxon>
        <taxon>Alphaproteobacteria</taxon>
        <taxon>Hyphomicrobiales</taxon>
        <taxon>Phyllobacteriaceae</taxon>
        <taxon>Aquamicrobium</taxon>
    </lineage>
</organism>
<protein>
    <submittedName>
        <fullName evidence="1">Uncharacterized protein</fullName>
    </submittedName>
</protein>
<evidence type="ECO:0000313" key="1">
    <source>
        <dbReference type="EMBL" id="TDR37291.1"/>
    </source>
</evidence>
<reference evidence="1 2" key="1">
    <citation type="submission" date="2019-03" db="EMBL/GenBank/DDBJ databases">
        <title>Genomic Encyclopedia of Type Strains, Phase IV (KMG-IV): sequencing the most valuable type-strain genomes for metagenomic binning, comparative biology and taxonomic classification.</title>
        <authorList>
            <person name="Goeker M."/>
        </authorList>
    </citation>
    <scope>NUCLEOTIDE SEQUENCE [LARGE SCALE GENOMIC DNA]</scope>
    <source>
        <strain evidence="1 2">DSM 11603</strain>
    </source>
</reference>
<comment type="caution">
    <text evidence="1">The sequence shown here is derived from an EMBL/GenBank/DDBJ whole genome shotgun (WGS) entry which is preliminary data.</text>
</comment>
<name>A0A4R6YK64_9HYPH</name>
<keyword evidence="2" id="KW-1185">Reference proteome</keyword>